<organism evidence="2 3">
    <name type="scientific">Fusarium anthophilum</name>
    <dbReference type="NCBI Taxonomy" id="48485"/>
    <lineage>
        <taxon>Eukaryota</taxon>
        <taxon>Fungi</taxon>
        <taxon>Dikarya</taxon>
        <taxon>Ascomycota</taxon>
        <taxon>Pezizomycotina</taxon>
        <taxon>Sordariomycetes</taxon>
        <taxon>Hypocreomycetidae</taxon>
        <taxon>Hypocreales</taxon>
        <taxon>Nectriaceae</taxon>
        <taxon>Fusarium</taxon>
        <taxon>Fusarium fujikuroi species complex</taxon>
    </lineage>
</organism>
<dbReference type="AlphaFoldDB" id="A0A8H4Z583"/>
<proteinExistence type="predicted"/>
<comment type="caution">
    <text evidence="2">The sequence shown here is derived from an EMBL/GenBank/DDBJ whole genome shotgun (WGS) entry which is preliminary data.</text>
</comment>
<feature type="region of interest" description="Disordered" evidence="1">
    <location>
        <begin position="145"/>
        <end position="181"/>
    </location>
</feature>
<keyword evidence="3" id="KW-1185">Reference proteome</keyword>
<sequence length="181" mass="19898">MQQARQRSVAAGLPLEVGFSSGLNHSGYYTLGLYGVPLPFTFLRPSALCRGVPHQLPSCTAAAIEAFLQDVWTDSQRQIADALSDGFTDPTLPLQLPPFPRRSSADKNYEVLQYLVEHKLAIPEELKSCDTSKTDNTVPRVVVYKSIETDEEPGGNAGENDTAEETKDEITLELEDDNREG</sequence>
<name>A0A8H4Z583_9HYPO</name>
<protein>
    <submittedName>
        <fullName evidence="2">Uncharacterized protein</fullName>
    </submittedName>
</protein>
<accession>A0A8H4Z583</accession>
<gene>
    <name evidence="2" type="ORF">FANTH_9775</name>
</gene>
<dbReference type="Proteomes" id="UP000573603">
    <property type="component" value="Unassembled WGS sequence"/>
</dbReference>
<feature type="compositionally biased region" description="Acidic residues" evidence="1">
    <location>
        <begin position="171"/>
        <end position="181"/>
    </location>
</feature>
<evidence type="ECO:0000256" key="1">
    <source>
        <dbReference type="SAM" id="MobiDB-lite"/>
    </source>
</evidence>
<dbReference type="EMBL" id="JABEVY010000260">
    <property type="protein sequence ID" value="KAF5239882.1"/>
    <property type="molecule type" value="Genomic_DNA"/>
</dbReference>
<evidence type="ECO:0000313" key="2">
    <source>
        <dbReference type="EMBL" id="KAF5239882.1"/>
    </source>
</evidence>
<evidence type="ECO:0000313" key="3">
    <source>
        <dbReference type="Proteomes" id="UP000573603"/>
    </source>
</evidence>
<reference evidence="2 3" key="1">
    <citation type="journal article" date="2020" name="BMC Genomics">
        <title>Correction to: Identification and distribution of gene clusters required for synthesis of sphingolipid metabolism inhibitors in diverse species of the filamentous fungus Fusarium.</title>
        <authorList>
            <person name="Kim H.S."/>
            <person name="Lohmar J.M."/>
            <person name="Busman M."/>
            <person name="Brown D.W."/>
            <person name="Naumann T.A."/>
            <person name="Divon H.H."/>
            <person name="Lysoe E."/>
            <person name="Uhlig S."/>
            <person name="Proctor R.H."/>
        </authorList>
    </citation>
    <scope>NUCLEOTIDE SEQUENCE [LARGE SCALE GENOMIC DNA]</scope>
    <source>
        <strain evidence="2 3">NRRL 25214</strain>
    </source>
</reference>